<comment type="caution">
    <text evidence="1">The sequence shown here is derived from an EMBL/GenBank/DDBJ whole genome shotgun (WGS) entry which is preliminary data.</text>
</comment>
<proteinExistence type="predicted"/>
<sequence>MDTQLDSRIHTEPEPLTQGPRRSGRISQIPQRYGLLVTEDHNIDLIDQGEPNSYKDAIHSPESSKWLEAMKSEMQSMHDNQVWTLIDPPEGCKTIGCKWVFKKKTDMDGNVHTYKERLVAKGYRQTHGIDYDKTFSPVVMLKSIRILLAIVAYYDHEIWKMDVKTAFLNGNLLEDVYMTQPEGEAAYILGIRIYRDRSKNFIGLSQSGYIDKVLKRFRMQDSKRGFLPMSHGAKLNDFRSQSGFVFSLNGGAVSWKSSKQDTVADFTTEAEFVAASDTAKEAVWIRKFITELGVIPSIVNPVDLYCDNTGAIAQAKEPRSHQRSKHILRRFHLIREIIERGDVKICKVDTNDNVADPLTKPLPQLKHESHTRSMGLRVMSNC</sequence>
<protein>
    <submittedName>
        <fullName evidence="1">Uncharacterized protein</fullName>
    </submittedName>
</protein>
<evidence type="ECO:0000313" key="2">
    <source>
        <dbReference type="Proteomes" id="UP001060085"/>
    </source>
</evidence>
<organism evidence="1 2">
    <name type="scientific">Catharanthus roseus</name>
    <name type="common">Madagascar periwinkle</name>
    <name type="synonym">Vinca rosea</name>
    <dbReference type="NCBI Taxonomy" id="4058"/>
    <lineage>
        <taxon>Eukaryota</taxon>
        <taxon>Viridiplantae</taxon>
        <taxon>Streptophyta</taxon>
        <taxon>Embryophyta</taxon>
        <taxon>Tracheophyta</taxon>
        <taxon>Spermatophyta</taxon>
        <taxon>Magnoliopsida</taxon>
        <taxon>eudicotyledons</taxon>
        <taxon>Gunneridae</taxon>
        <taxon>Pentapetalae</taxon>
        <taxon>asterids</taxon>
        <taxon>lamiids</taxon>
        <taxon>Gentianales</taxon>
        <taxon>Apocynaceae</taxon>
        <taxon>Rauvolfioideae</taxon>
        <taxon>Vinceae</taxon>
        <taxon>Catharanthinae</taxon>
        <taxon>Catharanthus</taxon>
    </lineage>
</organism>
<evidence type="ECO:0000313" key="1">
    <source>
        <dbReference type="EMBL" id="KAI5653612.1"/>
    </source>
</evidence>
<accession>A0ACC0A0Y0</accession>
<dbReference type="EMBL" id="CM044707">
    <property type="protein sequence ID" value="KAI5653612.1"/>
    <property type="molecule type" value="Genomic_DNA"/>
</dbReference>
<keyword evidence="2" id="KW-1185">Reference proteome</keyword>
<reference evidence="2" key="1">
    <citation type="journal article" date="2023" name="Nat. Plants">
        <title>Single-cell RNA sequencing provides a high-resolution roadmap for understanding the multicellular compartmentation of specialized metabolism.</title>
        <authorList>
            <person name="Sun S."/>
            <person name="Shen X."/>
            <person name="Li Y."/>
            <person name="Li Y."/>
            <person name="Wang S."/>
            <person name="Li R."/>
            <person name="Zhang H."/>
            <person name="Shen G."/>
            <person name="Guo B."/>
            <person name="Wei J."/>
            <person name="Xu J."/>
            <person name="St-Pierre B."/>
            <person name="Chen S."/>
            <person name="Sun C."/>
        </authorList>
    </citation>
    <scope>NUCLEOTIDE SEQUENCE [LARGE SCALE GENOMIC DNA]</scope>
</reference>
<gene>
    <name evidence="1" type="ORF">M9H77_30799</name>
</gene>
<name>A0ACC0A0Y0_CATRO</name>
<dbReference type="Proteomes" id="UP001060085">
    <property type="component" value="Linkage Group LG07"/>
</dbReference>